<proteinExistence type="inferred from homology"/>
<evidence type="ECO:0000256" key="7">
    <source>
        <dbReference type="RuleBase" id="RU361153"/>
    </source>
</evidence>
<keyword evidence="3" id="KW-0136">Cellulose degradation</keyword>
<comment type="caution">
    <text evidence="10">The sequence shown here is derived from an EMBL/GenBank/DDBJ whole genome shotgun (WGS) entry which is preliminary data.</text>
</comment>
<dbReference type="CDD" id="cd14948">
    <property type="entry name" value="BACON"/>
    <property type="match status" value="1"/>
</dbReference>
<keyword evidence="4" id="KW-0119">Carbohydrate metabolism</keyword>
<evidence type="ECO:0000256" key="6">
    <source>
        <dbReference type="ARBA" id="ARBA00023326"/>
    </source>
</evidence>
<dbReference type="InterPro" id="IPR013783">
    <property type="entry name" value="Ig-like_fold"/>
</dbReference>
<dbReference type="Gene3D" id="2.60.40.10">
    <property type="entry name" value="Immunoglobulins"/>
    <property type="match status" value="1"/>
</dbReference>
<evidence type="ECO:0000259" key="8">
    <source>
        <dbReference type="Pfam" id="PF00150"/>
    </source>
</evidence>
<dbReference type="Pfam" id="PF13004">
    <property type="entry name" value="BACON"/>
    <property type="match status" value="1"/>
</dbReference>
<sequence length="472" mass="52229">MNSLVSRFSIVLCSVVFLFSCGEKEEAPASLQLSTEEIRAAASGGTFNLAIASNVSWKVILTGDWVEASPAEGFGDEEVIFSVKENSDEAVRSLDIRVTGGGIVRTLTVSQAAAEPEFPSYHIPADHTGMRDISSLELAADMGVGWNLGNSLEAIGGETAWGNPKVTQALIDQIQAAGFNAVRIPVAWSKFANATDFTIDPAWMARVQEVVDYVVGKGMYAVLNQHWDEGWMQPTYAQQAYVNGRLEKMWIQIALHFRHYDDHLLFAGTNEVMVTGDYGTPKAEYYTVQNSFNQTFVEAVRSTGGRNAHRNLVVQTFNTNIDHGINFFALPEDATDDRLMVEVHYYDPYEFVLKEEGGASQWGKNATDPVRKAAWGDESHVDAQFKKLKGKFVDQGIPVLVGEYGVISRTALSDHEQYRKDYLDYVSASMKAHGLVPFYWDNGHAGNYGFALFDRNTGTQLYPDLIRAIVGK</sequence>
<evidence type="ECO:0000256" key="5">
    <source>
        <dbReference type="ARBA" id="ARBA00023295"/>
    </source>
</evidence>
<evidence type="ECO:0000256" key="2">
    <source>
        <dbReference type="ARBA" id="ARBA00022801"/>
    </source>
</evidence>
<keyword evidence="2 7" id="KW-0378">Hydrolase</keyword>
<organism evidence="10 11">
    <name type="scientific">Algoriphagus oliviformis</name>
    <dbReference type="NCBI Taxonomy" id="2811231"/>
    <lineage>
        <taxon>Bacteria</taxon>
        <taxon>Pseudomonadati</taxon>
        <taxon>Bacteroidota</taxon>
        <taxon>Cytophagia</taxon>
        <taxon>Cytophagales</taxon>
        <taxon>Cyclobacteriaceae</taxon>
        <taxon>Algoriphagus</taxon>
    </lineage>
</organism>
<dbReference type="InterPro" id="IPR024361">
    <property type="entry name" value="BACON"/>
</dbReference>
<dbReference type="PANTHER" id="PTHR31297">
    <property type="entry name" value="GLUCAN ENDO-1,6-BETA-GLUCOSIDASE B"/>
    <property type="match status" value="1"/>
</dbReference>
<dbReference type="Pfam" id="PF00150">
    <property type="entry name" value="Cellulase"/>
    <property type="match status" value="1"/>
</dbReference>
<evidence type="ECO:0000259" key="9">
    <source>
        <dbReference type="Pfam" id="PF13004"/>
    </source>
</evidence>
<evidence type="ECO:0000256" key="3">
    <source>
        <dbReference type="ARBA" id="ARBA00023001"/>
    </source>
</evidence>
<dbReference type="InterPro" id="IPR050386">
    <property type="entry name" value="Glycosyl_hydrolase_5"/>
</dbReference>
<dbReference type="SUPFAM" id="SSF51445">
    <property type="entry name" value="(Trans)glycosidases"/>
    <property type="match status" value="1"/>
</dbReference>
<evidence type="ECO:0000313" key="11">
    <source>
        <dbReference type="Proteomes" id="UP000664317"/>
    </source>
</evidence>
<gene>
    <name evidence="10" type="ORF">J0A68_06625</name>
</gene>
<comment type="similarity">
    <text evidence="1 7">Belongs to the glycosyl hydrolase 5 (cellulase A) family.</text>
</comment>
<dbReference type="RefSeq" id="WP_206577401.1">
    <property type="nucleotide sequence ID" value="NZ_JAFKCT010000002.1"/>
</dbReference>
<reference evidence="10 11" key="1">
    <citation type="submission" date="2021-03" db="EMBL/GenBank/DDBJ databases">
        <title>novel species isolated from a fishpond in China.</title>
        <authorList>
            <person name="Lu H."/>
            <person name="Cai Z."/>
        </authorList>
    </citation>
    <scope>NUCLEOTIDE SEQUENCE [LARGE SCALE GENOMIC DNA]</scope>
    <source>
        <strain evidence="10 11">H41</strain>
    </source>
</reference>
<keyword evidence="11" id="KW-1185">Reference proteome</keyword>
<keyword evidence="5 7" id="KW-0326">Glycosidase</keyword>
<dbReference type="EMBL" id="JAFKCT010000002">
    <property type="protein sequence ID" value="MBN7810620.1"/>
    <property type="molecule type" value="Genomic_DNA"/>
</dbReference>
<feature type="domain" description="Glycoside hydrolase family 5" evidence="8">
    <location>
        <begin position="152"/>
        <end position="445"/>
    </location>
</feature>
<protein>
    <submittedName>
        <fullName evidence="10">Cellulase family glycosylhydrolase</fullName>
    </submittedName>
</protein>
<evidence type="ECO:0000313" key="10">
    <source>
        <dbReference type="EMBL" id="MBN7810620.1"/>
    </source>
</evidence>
<feature type="domain" description="BACON" evidence="9">
    <location>
        <begin position="62"/>
        <end position="112"/>
    </location>
</feature>
<accession>A0ABS3C0H3</accession>
<keyword evidence="6" id="KW-0624">Polysaccharide degradation</keyword>
<dbReference type="InterPro" id="IPR001547">
    <property type="entry name" value="Glyco_hydro_5"/>
</dbReference>
<dbReference type="InterPro" id="IPR017853">
    <property type="entry name" value="GH"/>
</dbReference>
<evidence type="ECO:0000256" key="4">
    <source>
        <dbReference type="ARBA" id="ARBA00023277"/>
    </source>
</evidence>
<evidence type="ECO:0000256" key="1">
    <source>
        <dbReference type="ARBA" id="ARBA00005641"/>
    </source>
</evidence>
<dbReference type="Gene3D" id="3.20.20.80">
    <property type="entry name" value="Glycosidases"/>
    <property type="match status" value="1"/>
</dbReference>
<dbReference type="Proteomes" id="UP000664317">
    <property type="component" value="Unassembled WGS sequence"/>
</dbReference>
<dbReference type="PANTHER" id="PTHR31297:SF41">
    <property type="entry name" value="ENDOGLUCANASE, PUTATIVE (AFU_ORTHOLOGUE AFUA_5G01830)-RELATED"/>
    <property type="match status" value="1"/>
</dbReference>
<name>A0ABS3C0H3_9BACT</name>
<dbReference type="PROSITE" id="PS51257">
    <property type="entry name" value="PROKAR_LIPOPROTEIN"/>
    <property type="match status" value="1"/>
</dbReference>